<keyword evidence="1" id="KW-1133">Transmembrane helix</keyword>
<keyword evidence="3" id="KW-1185">Reference proteome</keyword>
<accession>S3CLU9</accession>
<gene>
    <name evidence="2" type="ORF">GLAREA_04268</name>
</gene>
<evidence type="ECO:0000256" key="1">
    <source>
        <dbReference type="SAM" id="Phobius"/>
    </source>
</evidence>
<reference evidence="2 3" key="1">
    <citation type="journal article" date="2013" name="BMC Genomics">
        <title>Genomics-driven discovery of the pneumocandin biosynthetic gene cluster in the fungus Glarea lozoyensis.</title>
        <authorList>
            <person name="Chen L."/>
            <person name="Yue Q."/>
            <person name="Zhang X."/>
            <person name="Xiang M."/>
            <person name="Wang C."/>
            <person name="Li S."/>
            <person name="Che Y."/>
            <person name="Ortiz-Lopez F.J."/>
            <person name="Bills G.F."/>
            <person name="Liu X."/>
            <person name="An Z."/>
        </authorList>
    </citation>
    <scope>NUCLEOTIDE SEQUENCE [LARGE SCALE GENOMIC DNA]</scope>
    <source>
        <strain evidence="3">ATCC 20868 / MF5171</strain>
    </source>
</reference>
<dbReference type="eggNOG" id="ENOG502SKTA">
    <property type="taxonomic scope" value="Eukaryota"/>
</dbReference>
<name>S3CLU9_GLAL2</name>
<protein>
    <submittedName>
        <fullName evidence="2">Uncharacterized protein</fullName>
    </submittedName>
</protein>
<keyword evidence="1" id="KW-0812">Transmembrane</keyword>
<dbReference type="Pfam" id="PF01544">
    <property type="entry name" value="CorA"/>
    <property type="match status" value="1"/>
</dbReference>
<dbReference type="Gene3D" id="1.20.58.340">
    <property type="entry name" value="Magnesium transport protein CorA, transmembrane region"/>
    <property type="match status" value="1"/>
</dbReference>
<dbReference type="HOGENOM" id="CLU_078566_0_0_1"/>
<dbReference type="OrthoDB" id="426293at2759"/>
<dbReference type="AlphaFoldDB" id="S3CLU9"/>
<evidence type="ECO:0000313" key="2">
    <source>
        <dbReference type="EMBL" id="EPE27477.1"/>
    </source>
</evidence>
<proteinExistence type="predicted"/>
<dbReference type="InterPro" id="IPR002523">
    <property type="entry name" value="MgTranspt_CorA/ZnTranspt_ZntB"/>
</dbReference>
<dbReference type="GO" id="GO:0016020">
    <property type="term" value="C:membrane"/>
    <property type="evidence" value="ECO:0007669"/>
    <property type="project" value="InterPro"/>
</dbReference>
<dbReference type="EMBL" id="KE145369">
    <property type="protein sequence ID" value="EPE27477.1"/>
    <property type="molecule type" value="Genomic_DNA"/>
</dbReference>
<feature type="transmembrane region" description="Helical" evidence="1">
    <location>
        <begin position="193"/>
        <end position="217"/>
    </location>
</feature>
<keyword evidence="1" id="KW-0472">Membrane</keyword>
<dbReference type="GeneID" id="19463323"/>
<evidence type="ECO:0000313" key="3">
    <source>
        <dbReference type="Proteomes" id="UP000016922"/>
    </source>
</evidence>
<organism evidence="2 3">
    <name type="scientific">Glarea lozoyensis (strain ATCC 20868 / MF5171)</name>
    <dbReference type="NCBI Taxonomy" id="1116229"/>
    <lineage>
        <taxon>Eukaryota</taxon>
        <taxon>Fungi</taxon>
        <taxon>Dikarya</taxon>
        <taxon>Ascomycota</taxon>
        <taxon>Pezizomycotina</taxon>
        <taxon>Leotiomycetes</taxon>
        <taxon>Helotiales</taxon>
        <taxon>Helotiaceae</taxon>
        <taxon>Glarea</taxon>
    </lineage>
</organism>
<sequence>MTRFQNLAHFAAFAIAEVLTQWTLVYNYLDQLLGDGNIFDFDAHNRLMFDDGFFSRSQRYFWAINTLQEIIKMVRLNIEAWETCEREISKARGLHGRKSKGRRETGRKKGVLRCNESMKQLRDLEVEFTRQREKAIALRDGLFSASAVMESRASTKLGETVKLLTYVSIFYLPLSFCTSIWSTSDTFGYRNLIITALAVSFGTYFTVFNLNIIVSTAKHRYSGIRNRIISGMCRDDRENFKETGEIFQKYEANVNKYDSKPSEWWIPAYLLSYPVRKLGDYVVATKNRVLAIVKPKTQQTDETPDLPA</sequence>
<dbReference type="KEGG" id="glz:GLAREA_04268"/>
<dbReference type="RefSeq" id="XP_008084836.1">
    <property type="nucleotide sequence ID" value="XM_008086645.1"/>
</dbReference>
<feature type="transmembrane region" description="Helical" evidence="1">
    <location>
        <begin position="163"/>
        <end position="181"/>
    </location>
</feature>
<dbReference type="GO" id="GO:0046873">
    <property type="term" value="F:metal ion transmembrane transporter activity"/>
    <property type="evidence" value="ECO:0007669"/>
    <property type="project" value="InterPro"/>
</dbReference>
<dbReference type="OMA" id="KPSEWWI"/>
<dbReference type="Proteomes" id="UP000016922">
    <property type="component" value="Unassembled WGS sequence"/>
</dbReference>